<reference evidence="2 3" key="1">
    <citation type="submission" date="2023-04" db="EMBL/GenBank/DDBJ databases">
        <title>Marinoamorphus aggregata gen. nov., sp. Nov., isolate from tissue of brittle star Ophioplocus japonicus.</title>
        <authorList>
            <person name="Kawano K."/>
            <person name="Sawayama S."/>
            <person name="Nakagawa S."/>
        </authorList>
    </citation>
    <scope>NUCLEOTIDE SEQUENCE [LARGE SCALE GENOMIC DNA]</scope>
    <source>
        <strain evidence="2 3">NKW23</strain>
    </source>
</reference>
<dbReference type="Proteomes" id="UP001239909">
    <property type="component" value="Unassembled WGS sequence"/>
</dbReference>
<sequence>MNTDILSPQDALIAVMIAVSAADEKIVQSELAAITSIVGILPVFEGYDRDRIGHISSLVADLFEEEDGIDALIGLVEGALPDHLRETAYALACDVAAADGRIQQTEMRMLEIIRHDLRVGRLAAAAIERGARARHQKLEPVA</sequence>
<proteinExistence type="predicted"/>
<dbReference type="CDD" id="cd07176">
    <property type="entry name" value="terB"/>
    <property type="match status" value="1"/>
</dbReference>
<keyword evidence="3" id="KW-1185">Reference proteome</keyword>
<dbReference type="Pfam" id="PF05099">
    <property type="entry name" value="TerB"/>
    <property type="match status" value="1"/>
</dbReference>
<organism evidence="2 3">
    <name type="scientific">Paralimibaculum aggregatum</name>
    <dbReference type="NCBI Taxonomy" id="3036245"/>
    <lineage>
        <taxon>Bacteria</taxon>
        <taxon>Pseudomonadati</taxon>
        <taxon>Pseudomonadota</taxon>
        <taxon>Alphaproteobacteria</taxon>
        <taxon>Rhodobacterales</taxon>
        <taxon>Paracoccaceae</taxon>
        <taxon>Paralimibaculum</taxon>
    </lineage>
</organism>
<protein>
    <submittedName>
        <fullName evidence="2">Tellurite resistance TerB family protein</fullName>
    </submittedName>
</protein>
<accession>A0ABQ6LQL6</accession>
<feature type="domain" description="Co-chaperone DjlA N-terminal" evidence="1">
    <location>
        <begin position="9"/>
        <end position="124"/>
    </location>
</feature>
<evidence type="ECO:0000313" key="3">
    <source>
        <dbReference type="Proteomes" id="UP001239909"/>
    </source>
</evidence>
<dbReference type="SUPFAM" id="SSF158682">
    <property type="entry name" value="TerB-like"/>
    <property type="match status" value="1"/>
</dbReference>
<gene>
    <name evidence="2" type="ORF">LNKW23_24470</name>
</gene>
<dbReference type="EMBL" id="BSYI01000017">
    <property type="protein sequence ID" value="GMG83234.1"/>
    <property type="molecule type" value="Genomic_DNA"/>
</dbReference>
<dbReference type="InterPro" id="IPR029024">
    <property type="entry name" value="TerB-like"/>
</dbReference>
<dbReference type="Gene3D" id="1.10.3680.10">
    <property type="entry name" value="TerB-like"/>
    <property type="match status" value="1"/>
</dbReference>
<evidence type="ECO:0000259" key="1">
    <source>
        <dbReference type="Pfam" id="PF05099"/>
    </source>
</evidence>
<dbReference type="InterPro" id="IPR007791">
    <property type="entry name" value="DjlA_N"/>
</dbReference>
<evidence type="ECO:0000313" key="2">
    <source>
        <dbReference type="EMBL" id="GMG83234.1"/>
    </source>
</evidence>
<comment type="caution">
    <text evidence="2">The sequence shown here is derived from an EMBL/GenBank/DDBJ whole genome shotgun (WGS) entry which is preliminary data.</text>
</comment>
<name>A0ABQ6LQL6_9RHOB</name>